<protein>
    <recommendedName>
        <fullName evidence="4">Phosphatidylcholine 1-acylhydrolase</fullName>
    </recommendedName>
</protein>
<organism evidence="2 3">
    <name type="scientific">Pedobacter albus</name>
    <dbReference type="NCBI Taxonomy" id="3113905"/>
    <lineage>
        <taxon>Bacteria</taxon>
        <taxon>Pseudomonadati</taxon>
        <taxon>Bacteroidota</taxon>
        <taxon>Sphingobacteriia</taxon>
        <taxon>Sphingobacteriales</taxon>
        <taxon>Sphingobacteriaceae</taxon>
        <taxon>Pedobacter</taxon>
    </lineage>
</organism>
<sequence length="375" mass="43272">MLKSSLYFILAFCLMILSAKSQITDVPKSNIYDFVKAKALKKERAYDTVYINKLKANAYFNEEISSTVFLSKASFYVNKRWMTKADIPDRYPYVLDAIVSPYFRISSDRWNIGWGEGNLMLSLYFNPDFEVRIFENQASLGDASHPVRTASFRPGGELFVRYNNPNSLRKTHFAFSLKGNHHSDGQDGEEFNSVDRPWGKKGYANTYNGDFSDDFLLGFNAMAFRRTTNHNLFAKLGFSTSTGTSEGLKTYKVYGTRRINLLSSWAWIPNYEMSIKGAKLDTFKIEKTRVEFYVSYITNRMNVGSIYNLQRAKFSDRINFHATLHFRIRGFSAAGLFLEGGYYGQDLYNIYYQQSSWFAKLGISFGLFKYSYPKL</sequence>
<proteinExistence type="predicted"/>
<keyword evidence="1" id="KW-0732">Signal</keyword>
<dbReference type="EMBL" id="JAZDQT010000001">
    <property type="protein sequence ID" value="MEE1945310.1"/>
    <property type="molecule type" value="Genomic_DNA"/>
</dbReference>
<comment type="caution">
    <text evidence="2">The sequence shown here is derived from an EMBL/GenBank/DDBJ whole genome shotgun (WGS) entry which is preliminary data.</text>
</comment>
<reference evidence="2 3" key="1">
    <citation type="submission" date="2024-01" db="EMBL/GenBank/DDBJ databases">
        <title>Pedobacter sp. nov., isolated from fresh soil.</title>
        <authorList>
            <person name="Le N.T.T."/>
        </authorList>
    </citation>
    <scope>NUCLEOTIDE SEQUENCE [LARGE SCALE GENOMIC DNA]</scope>
    <source>
        <strain evidence="2 3">KR3-3</strain>
    </source>
</reference>
<keyword evidence="3" id="KW-1185">Reference proteome</keyword>
<evidence type="ECO:0008006" key="4">
    <source>
        <dbReference type="Google" id="ProtNLM"/>
    </source>
</evidence>
<evidence type="ECO:0000313" key="3">
    <source>
        <dbReference type="Proteomes" id="UP001336835"/>
    </source>
</evidence>
<dbReference type="RefSeq" id="WP_330107656.1">
    <property type="nucleotide sequence ID" value="NZ_JAZDQT010000001.1"/>
</dbReference>
<gene>
    <name evidence="2" type="ORF">VRU48_09335</name>
</gene>
<evidence type="ECO:0000256" key="1">
    <source>
        <dbReference type="SAM" id="SignalP"/>
    </source>
</evidence>
<feature type="chain" id="PRO_5046787400" description="Phosphatidylcholine 1-acylhydrolase" evidence="1">
    <location>
        <begin position="22"/>
        <end position="375"/>
    </location>
</feature>
<name>A0ABU7I757_9SPHI</name>
<dbReference type="Proteomes" id="UP001336835">
    <property type="component" value="Unassembled WGS sequence"/>
</dbReference>
<feature type="signal peptide" evidence="1">
    <location>
        <begin position="1"/>
        <end position="21"/>
    </location>
</feature>
<accession>A0ABU7I757</accession>
<evidence type="ECO:0000313" key="2">
    <source>
        <dbReference type="EMBL" id="MEE1945310.1"/>
    </source>
</evidence>